<comment type="caution">
    <text evidence="2">The sequence shown here is derived from an EMBL/GenBank/DDBJ whole genome shotgun (WGS) entry which is preliminary data.</text>
</comment>
<keyword evidence="3" id="KW-1185">Reference proteome</keyword>
<dbReference type="Gene3D" id="3.30.70.100">
    <property type="match status" value="2"/>
</dbReference>
<dbReference type="EMBL" id="JAZAVJ010000022">
    <property type="protein sequence ID" value="KAK7421439.1"/>
    <property type="molecule type" value="Genomic_DNA"/>
</dbReference>
<accession>A0ABR1HKC3</accession>
<dbReference type="SUPFAM" id="SSF54909">
    <property type="entry name" value="Dimeric alpha+beta barrel"/>
    <property type="match status" value="1"/>
</dbReference>
<feature type="compositionally biased region" description="Basic and acidic residues" evidence="1">
    <location>
        <begin position="238"/>
        <end position="257"/>
    </location>
</feature>
<sequence length="257" mass="28685">MAVNVSNVTEFSYLTVNEGVNAFDESTQAGKALANALDVVLKQPGARRVYTGLEIENPANLWLFLDWDTIEHHTNYRKSDQHGPVIDSLKSHCDFIKASNKHVTVNPFPPEDVLDKDRSPVTEVLLSFFPSDYRVDSRATATRRLEEFAGRALKTSPDWRGISYGWSVEDDVPVKGDETKSGALLVAFIGWPSVEAHQKFRESEEFKEHIGLLRETSGLVKLTSFHISCLSRAGEGSLKPRDDDHHNHDHGHGDGCC</sequence>
<name>A0ABR1HKC3_9HYPO</name>
<proteinExistence type="predicted"/>
<evidence type="ECO:0008006" key="4">
    <source>
        <dbReference type="Google" id="ProtNLM"/>
    </source>
</evidence>
<protein>
    <recommendedName>
        <fullName evidence="4">ABM domain-containing protein</fullName>
    </recommendedName>
</protein>
<evidence type="ECO:0000313" key="3">
    <source>
        <dbReference type="Proteomes" id="UP001498476"/>
    </source>
</evidence>
<gene>
    <name evidence="2" type="ORF">QQX98_002137</name>
</gene>
<reference evidence="2 3" key="1">
    <citation type="journal article" date="2025" name="Microbiol. Resour. Announc.">
        <title>Draft genome sequences for Neonectria magnoliae and Neonectria punicea, canker pathogens of Liriodendron tulipifera and Acer saccharum in West Virginia.</title>
        <authorList>
            <person name="Petronek H.M."/>
            <person name="Kasson M.T."/>
            <person name="Metheny A.M."/>
            <person name="Stauder C.M."/>
            <person name="Lovett B."/>
            <person name="Lynch S.C."/>
            <person name="Garnas J.R."/>
            <person name="Kasson L.R."/>
            <person name="Stajich J.E."/>
        </authorList>
    </citation>
    <scope>NUCLEOTIDE SEQUENCE [LARGE SCALE GENOMIC DNA]</scope>
    <source>
        <strain evidence="2 3">NRRL 64653</strain>
    </source>
</reference>
<dbReference type="InterPro" id="IPR011008">
    <property type="entry name" value="Dimeric_a/b-barrel"/>
</dbReference>
<evidence type="ECO:0000313" key="2">
    <source>
        <dbReference type="EMBL" id="KAK7421439.1"/>
    </source>
</evidence>
<feature type="region of interest" description="Disordered" evidence="1">
    <location>
        <begin position="236"/>
        <end position="257"/>
    </location>
</feature>
<evidence type="ECO:0000256" key="1">
    <source>
        <dbReference type="SAM" id="MobiDB-lite"/>
    </source>
</evidence>
<organism evidence="2 3">
    <name type="scientific">Neonectria punicea</name>
    <dbReference type="NCBI Taxonomy" id="979145"/>
    <lineage>
        <taxon>Eukaryota</taxon>
        <taxon>Fungi</taxon>
        <taxon>Dikarya</taxon>
        <taxon>Ascomycota</taxon>
        <taxon>Pezizomycotina</taxon>
        <taxon>Sordariomycetes</taxon>
        <taxon>Hypocreomycetidae</taxon>
        <taxon>Hypocreales</taxon>
        <taxon>Nectriaceae</taxon>
        <taxon>Neonectria</taxon>
    </lineage>
</organism>
<dbReference type="Proteomes" id="UP001498476">
    <property type="component" value="Unassembled WGS sequence"/>
</dbReference>